<dbReference type="Gene3D" id="3.30.450.40">
    <property type="match status" value="1"/>
</dbReference>
<dbReference type="SMART" id="SM00267">
    <property type="entry name" value="GGDEF"/>
    <property type="match status" value="1"/>
</dbReference>
<name>A0AAW8NS66_9GAMM</name>
<dbReference type="GO" id="GO:0005886">
    <property type="term" value="C:plasma membrane"/>
    <property type="evidence" value="ECO:0007669"/>
    <property type="project" value="TreeGrafter"/>
</dbReference>
<reference evidence="4" key="2">
    <citation type="submission" date="2022-11" db="EMBL/GenBank/DDBJ databases">
        <title>Prophages regulate Shewanella fidelis motility and biofilm formation: implications for gut colonization dynamics in Ciona robusta.</title>
        <authorList>
            <person name="Natarajan O."/>
            <person name="Gibboney S.L."/>
            <person name="Young M.N."/>
            <person name="Lim S.J."/>
            <person name="Pluta N."/>
            <person name="Atkinson C.G.F."/>
            <person name="Leigh B.A."/>
            <person name="Liberti A."/>
            <person name="Kees E."/>
            <person name="Breitbart M."/>
            <person name="Gralnick J."/>
            <person name="Dishaw L.J."/>
        </authorList>
    </citation>
    <scope>NUCLEOTIDE SEQUENCE</scope>
    <source>
        <strain evidence="4">3313</strain>
    </source>
</reference>
<evidence type="ECO:0000256" key="1">
    <source>
        <dbReference type="ARBA" id="ARBA00012528"/>
    </source>
</evidence>
<dbReference type="PROSITE" id="PS50887">
    <property type="entry name" value="GGDEF"/>
    <property type="match status" value="1"/>
</dbReference>
<dbReference type="RefSeq" id="WP_310655497.1">
    <property type="nucleotide sequence ID" value="NZ_JAPMLA010000020.1"/>
</dbReference>
<dbReference type="Gene3D" id="3.30.70.270">
    <property type="match status" value="1"/>
</dbReference>
<dbReference type="Proteomes" id="UP001271263">
    <property type="component" value="Unassembled WGS sequence"/>
</dbReference>
<evidence type="ECO:0000313" key="4">
    <source>
        <dbReference type="EMBL" id="MDR8525255.1"/>
    </source>
</evidence>
<dbReference type="CDD" id="cd01949">
    <property type="entry name" value="GGDEF"/>
    <property type="match status" value="1"/>
</dbReference>
<comment type="caution">
    <text evidence="4">The sequence shown here is derived from an EMBL/GenBank/DDBJ whole genome shotgun (WGS) entry which is preliminary data.</text>
</comment>
<accession>A0AAW8NS66</accession>
<evidence type="ECO:0000313" key="5">
    <source>
        <dbReference type="EMBL" id="MDW4826523.1"/>
    </source>
</evidence>
<dbReference type="Pfam" id="PF01590">
    <property type="entry name" value="GAF"/>
    <property type="match status" value="1"/>
</dbReference>
<dbReference type="EMBL" id="JAPMLD010000018">
    <property type="protein sequence ID" value="MDW4826523.1"/>
    <property type="molecule type" value="Genomic_DNA"/>
</dbReference>
<dbReference type="PANTHER" id="PTHR45138:SF9">
    <property type="entry name" value="DIGUANYLATE CYCLASE DGCM-RELATED"/>
    <property type="match status" value="1"/>
</dbReference>
<dbReference type="InterPro" id="IPR000160">
    <property type="entry name" value="GGDEF_dom"/>
</dbReference>
<reference evidence="5 7" key="1">
    <citation type="journal article" date="2022" name="bioRxiv">
        <title>Prophages regulate Shewanella fidelis 3313 motility and biofilm formation: implications for gut colonization dynamics in Ciona robusta.</title>
        <authorList>
            <person name="Natarajan O."/>
            <person name="Gibboney S.L."/>
            <person name="Young M.N."/>
            <person name="Lim S.J."/>
            <person name="Pluta N."/>
            <person name="Atkinson C.G."/>
            <person name="Leigh B.A."/>
            <person name="Liberti A."/>
            <person name="Kees E.D."/>
            <person name="Breitbart M."/>
            <person name="Gralnick J.A."/>
            <person name="Dishaw L.J."/>
        </authorList>
    </citation>
    <scope>NUCLEOTIDE SEQUENCE [LARGE SCALE GENOMIC DNA]</scope>
    <source>
        <strain evidence="5 7">JG4066</strain>
    </source>
</reference>
<evidence type="ECO:0000256" key="2">
    <source>
        <dbReference type="ARBA" id="ARBA00034247"/>
    </source>
</evidence>
<feature type="domain" description="GGDEF" evidence="3">
    <location>
        <begin position="202"/>
        <end position="326"/>
    </location>
</feature>
<dbReference type="GO" id="GO:1902201">
    <property type="term" value="P:negative regulation of bacterial-type flagellum-dependent cell motility"/>
    <property type="evidence" value="ECO:0007669"/>
    <property type="project" value="TreeGrafter"/>
</dbReference>
<dbReference type="InterPro" id="IPR003018">
    <property type="entry name" value="GAF"/>
</dbReference>
<dbReference type="InterPro" id="IPR050469">
    <property type="entry name" value="Diguanylate_Cyclase"/>
</dbReference>
<comment type="catalytic activity">
    <reaction evidence="2">
        <text>2 GTP = 3',3'-c-di-GMP + 2 diphosphate</text>
        <dbReference type="Rhea" id="RHEA:24898"/>
        <dbReference type="ChEBI" id="CHEBI:33019"/>
        <dbReference type="ChEBI" id="CHEBI:37565"/>
        <dbReference type="ChEBI" id="CHEBI:58805"/>
        <dbReference type="EC" id="2.7.7.65"/>
    </reaction>
</comment>
<dbReference type="SMART" id="SM00065">
    <property type="entry name" value="GAF"/>
    <property type="match status" value="1"/>
</dbReference>
<sequence>MKNNAAIATDVFLLDNPSDLISIDKWQKTVNLLAELFEAPAGFLVQFTDKGFQVTVSSEQESNPYSAGVIIEPEVNLFCRKVVETRQMLYVDNAAVDPRWDTNPEVRDDGFRSYLGVPVFWPCGTAFGTFCVMDYRETAYKHTFIELIAQLKEILESDLALLGSYAQLQQLAITDPLCDVNNRRGFDILAEQRIKLAKRNNSLLCLLYLDIDQFKVVNDQYGHGIGDAVLKQVAQVLTETLRETDVVGRLGGDEFVALIAVEDVSELLTVKHRLATAFESHNGARELPQFSVSIGSALVNDSVTLSELLDIADQDMLQQKQATAAS</sequence>
<dbReference type="SUPFAM" id="SSF55781">
    <property type="entry name" value="GAF domain-like"/>
    <property type="match status" value="1"/>
</dbReference>
<protein>
    <recommendedName>
        <fullName evidence="1">diguanylate cyclase</fullName>
        <ecNumber evidence="1">2.7.7.65</ecNumber>
    </recommendedName>
</protein>
<dbReference type="EMBL" id="JAPMLE010000001">
    <property type="protein sequence ID" value="MDR8525255.1"/>
    <property type="molecule type" value="Genomic_DNA"/>
</dbReference>
<dbReference type="PANTHER" id="PTHR45138">
    <property type="entry name" value="REGULATORY COMPONENTS OF SENSORY TRANSDUCTION SYSTEM"/>
    <property type="match status" value="1"/>
</dbReference>
<dbReference type="InterPro" id="IPR029016">
    <property type="entry name" value="GAF-like_dom_sf"/>
</dbReference>
<dbReference type="GO" id="GO:0052621">
    <property type="term" value="F:diguanylate cyclase activity"/>
    <property type="evidence" value="ECO:0007669"/>
    <property type="project" value="UniProtKB-EC"/>
</dbReference>
<gene>
    <name evidence="4" type="ORF">OS133_16645</name>
    <name evidence="5" type="ORF">OS134_20855</name>
</gene>
<organism evidence="4 6">
    <name type="scientific">Shewanella fidelis</name>
    <dbReference type="NCBI Taxonomy" id="173509"/>
    <lineage>
        <taxon>Bacteria</taxon>
        <taxon>Pseudomonadati</taxon>
        <taxon>Pseudomonadota</taxon>
        <taxon>Gammaproteobacteria</taxon>
        <taxon>Alteromonadales</taxon>
        <taxon>Shewanellaceae</taxon>
        <taxon>Shewanella</taxon>
    </lineage>
</organism>
<evidence type="ECO:0000259" key="3">
    <source>
        <dbReference type="PROSITE" id="PS50887"/>
    </source>
</evidence>
<dbReference type="AlphaFoldDB" id="A0AAW8NS66"/>
<dbReference type="GO" id="GO:0043709">
    <property type="term" value="P:cell adhesion involved in single-species biofilm formation"/>
    <property type="evidence" value="ECO:0007669"/>
    <property type="project" value="TreeGrafter"/>
</dbReference>
<dbReference type="SUPFAM" id="SSF55073">
    <property type="entry name" value="Nucleotide cyclase"/>
    <property type="match status" value="1"/>
</dbReference>
<evidence type="ECO:0000313" key="6">
    <source>
        <dbReference type="Proteomes" id="UP001259340"/>
    </source>
</evidence>
<dbReference type="EC" id="2.7.7.65" evidence="1"/>
<keyword evidence="7" id="KW-1185">Reference proteome</keyword>
<proteinExistence type="predicted"/>
<dbReference type="NCBIfam" id="TIGR00254">
    <property type="entry name" value="GGDEF"/>
    <property type="match status" value="1"/>
</dbReference>
<dbReference type="InterPro" id="IPR043128">
    <property type="entry name" value="Rev_trsase/Diguanyl_cyclase"/>
</dbReference>
<evidence type="ECO:0000313" key="7">
    <source>
        <dbReference type="Proteomes" id="UP001271263"/>
    </source>
</evidence>
<dbReference type="Proteomes" id="UP001259340">
    <property type="component" value="Unassembled WGS sequence"/>
</dbReference>
<dbReference type="InterPro" id="IPR029787">
    <property type="entry name" value="Nucleotide_cyclase"/>
</dbReference>
<dbReference type="Pfam" id="PF00990">
    <property type="entry name" value="GGDEF"/>
    <property type="match status" value="1"/>
</dbReference>